<dbReference type="Proteomes" id="UP000664073">
    <property type="component" value="Unassembled WGS sequence"/>
</dbReference>
<evidence type="ECO:0008006" key="5">
    <source>
        <dbReference type="Google" id="ProtNLM"/>
    </source>
</evidence>
<evidence type="ECO:0000256" key="2">
    <source>
        <dbReference type="SAM" id="SignalP"/>
    </source>
</evidence>
<comment type="caution">
    <text evidence="3">The sequence shown here is derived from an EMBL/GenBank/DDBJ whole genome shotgun (WGS) entry which is preliminary data.</text>
</comment>
<dbReference type="RefSeq" id="WP_207845235.1">
    <property type="nucleotide sequence ID" value="NZ_JAFVMH010000002.1"/>
</dbReference>
<feature type="signal peptide" evidence="2">
    <location>
        <begin position="1"/>
        <end position="28"/>
    </location>
</feature>
<feature type="chain" id="PRO_5037289751" description="Secreted protein" evidence="2">
    <location>
        <begin position="29"/>
        <end position="150"/>
    </location>
</feature>
<feature type="region of interest" description="Disordered" evidence="1">
    <location>
        <begin position="33"/>
        <end position="53"/>
    </location>
</feature>
<evidence type="ECO:0000313" key="3">
    <source>
        <dbReference type="EMBL" id="MBO1324544.1"/>
    </source>
</evidence>
<protein>
    <recommendedName>
        <fullName evidence="5">Secreted protein</fullName>
    </recommendedName>
</protein>
<evidence type="ECO:0000313" key="4">
    <source>
        <dbReference type="Proteomes" id="UP000664073"/>
    </source>
</evidence>
<proteinExistence type="predicted"/>
<evidence type="ECO:0000256" key="1">
    <source>
        <dbReference type="SAM" id="MobiDB-lite"/>
    </source>
</evidence>
<reference evidence="3" key="1">
    <citation type="submission" date="2021-03" db="EMBL/GenBank/DDBJ databases">
        <title>The complete genome sequence of Acetobacter sp. TBRC 12339.</title>
        <authorList>
            <person name="Charoenyingcharoen P."/>
            <person name="Yukphan P."/>
        </authorList>
    </citation>
    <scope>NUCLEOTIDE SEQUENCE</scope>
    <source>
        <strain evidence="3">TBRC 12339</strain>
    </source>
</reference>
<keyword evidence="4" id="KW-1185">Reference proteome</keyword>
<accession>A0A939HNZ6</accession>
<sequence>MFGSVSGFSRLPALACLMVLVSMPVAGALVSPAAAQDDEPEAPPTPRDTVPNRKLERQLAILHFKPDAASDACVNALSALHKTQDQLTQEEARYHDQDIAVAQDVLESDFENSLEHCSPDARALCAEPSPSPGLAQACAQIDNVPEPAEQ</sequence>
<keyword evidence="2" id="KW-0732">Signal</keyword>
<gene>
    <name evidence="3" type="ORF">J2D77_05160</name>
</gene>
<dbReference type="AlphaFoldDB" id="A0A939HNZ6"/>
<name>A0A939HNZ6_9PROT</name>
<organism evidence="3 4">
    <name type="scientific">Acetobacter garciniae</name>
    <dbReference type="NCBI Taxonomy" id="2817435"/>
    <lineage>
        <taxon>Bacteria</taxon>
        <taxon>Pseudomonadati</taxon>
        <taxon>Pseudomonadota</taxon>
        <taxon>Alphaproteobacteria</taxon>
        <taxon>Acetobacterales</taxon>
        <taxon>Acetobacteraceae</taxon>
        <taxon>Acetobacter</taxon>
    </lineage>
</organism>
<dbReference type="EMBL" id="JAFVMH010000002">
    <property type="protein sequence ID" value="MBO1324544.1"/>
    <property type="molecule type" value="Genomic_DNA"/>
</dbReference>